<sequence length="19" mass="1977">MGEQELKSENASGSLVGKL</sequence>
<evidence type="ECO:0000313" key="1">
    <source>
        <dbReference type="EMBL" id="EDL90553.1"/>
    </source>
</evidence>
<dbReference type="AlphaFoldDB" id="A6K2H6"/>
<protein>
    <submittedName>
        <fullName evidence="1">RAB9, member RAS oncogene family, isoform CRA_b</fullName>
    </submittedName>
</protein>
<dbReference type="EMBL" id="CH474014">
    <property type="protein sequence ID" value="EDL90553.1"/>
    <property type="molecule type" value="Genomic_DNA"/>
</dbReference>
<accession>A6K2H6</accession>
<reference evidence="1 2" key="1">
    <citation type="submission" date="2005-09" db="EMBL/GenBank/DDBJ databases">
        <authorList>
            <person name="Mural R.J."/>
            <person name="Li P.W."/>
            <person name="Adams M.D."/>
            <person name="Amanatides P.G."/>
            <person name="Baden-Tillson H."/>
            <person name="Barnstead M."/>
            <person name="Chin S.H."/>
            <person name="Dew I."/>
            <person name="Evans C.A."/>
            <person name="Ferriera S."/>
            <person name="Flanigan M."/>
            <person name="Fosler C."/>
            <person name="Glodek A."/>
            <person name="Gu Z."/>
            <person name="Holt R.A."/>
            <person name="Jennings D."/>
            <person name="Kraft C.L."/>
            <person name="Lu F."/>
            <person name="Nguyen T."/>
            <person name="Nusskern D.R."/>
            <person name="Pfannkoch C.M."/>
            <person name="Sitter C."/>
            <person name="Sutton G.G."/>
            <person name="Venter J.C."/>
            <person name="Wang Z."/>
            <person name="Woodage T."/>
            <person name="Zheng X.H."/>
            <person name="Zhong F."/>
        </authorList>
    </citation>
    <scope>NUCLEOTIDE SEQUENCE [LARGE SCALE GENOMIC DNA]</scope>
    <source>
        <strain>BN</strain>
        <strain evidence="2">Sprague-Dawley</strain>
    </source>
</reference>
<evidence type="ECO:0000313" key="2">
    <source>
        <dbReference type="Proteomes" id="UP000234681"/>
    </source>
</evidence>
<gene>
    <name evidence="1" type="primary">Rab9</name>
    <name evidence="1" type="ORF">rCG_49671</name>
</gene>
<name>A6K2H6_RAT</name>
<organism evidence="1 2">
    <name type="scientific">Rattus norvegicus</name>
    <name type="common">Rat</name>
    <dbReference type="NCBI Taxonomy" id="10116"/>
    <lineage>
        <taxon>Eukaryota</taxon>
        <taxon>Metazoa</taxon>
        <taxon>Chordata</taxon>
        <taxon>Craniata</taxon>
        <taxon>Vertebrata</taxon>
        <taxon>Euteleostomi</taxon>
        <taxon>Mammalia</taxon>
        <taxon>Eutheria</taxon>
        <taxon>Euarchontoglires</taxon>
        <taxon>Glires</taxon>
        <taxon>Rodentia</taxon>
        <taxon>Myomorpha</taxon>
        <taxon>Muroidea</taxon>
        <taxon>Muridae</taxon>
        <taxon>Murinae</taxon>
        <taxon>Rattus</taxon>
    </lineage>
</organism>
<dbReference type="Proteomes" id="UP000234681">
    <property type="component" value="Chromosome X"/>
</dbReference>
<dbReference type="OrthoDB" id="1436450at2759"/>
<proteinExistence type="predicted"/>